<dbReference type="AlphaFoldDB" id="A0AA40DQ15"/>
<dbReference type="InterPro" id="IPR035213">
    <property type="entry name" value="DUF5321"/>
</dbReference>
<feature type="compositionally biased region" description="Polar residues" evidence="1">
    <location>
        <begin position="124"/>
        <end position="145"/>
    </location>
</feature>
<accession>A0AA40DQ15</accession>
<feature type="non-terminal residue" evidence="3">
    <location>
        <position position="1"/>
    </location>
</feature>
<dbReference type="EMBL" id="JAUIRO010000006">
    <property type="protein sequence ID" value="KAK0709027.1"/>
    <property type="molecule type" value="Genomic_DNA"/>
</dbReference>
<keyword evidence="2" id="KW-1133">Transmembrane helix</keyword>
<dbReference type="GeneID" id="85319156"/>
<evidence type="ECO:0000256" key="1">
    <source>
        <dbReference type="SAM" id="MobiDB-lite"/>
    </source>
</evidence>
<evidence type="ECO:0000256" key="2">
    <source>
        <dbReference type="SAM" id="Phobius"/>
    </source>
</evidence>
<evidence type="ECO:0000313" key="4">
    <source>
        <dbReference type="Proteomes" id="UP001172101"/>
    </source>
</evidence>
<feature type="non-terminal residue" evidence="3">
    <location>
        <position position="145"/>
    </location>
</feature>
<dbReference type="Pfam" id="PF17254">
    <property type="entry name" value="DUF5321"/>
    <property type="match status" value="1"/>
</dbReference>
<feature type="transmembrane region" description="Helical" evidence="2">
    <location>
        <begin position="32"/>
        <end position="52"/>
    </location>
</feature>
<evidence type="ECO:0000313" key="3">
    <source>
        <dbReference type="EMBL" id="KAK0709027.1"/>
    </source>
</evidence>
<keyword evidence="2" id="KW-0472">Membrane</keyword>
<name>A0AA40DQ15_9PEZI</name>
<feature type="compositionally biased region" description="Basic and acidic residues" evidence="1">
    <location>
        <begin position="83"/>
        <end position="97"/>
    </location>
</feature>
<protein>
    <submittedName>
        <fullName evidence="3">Uncharacterized protein</fullName>
    </submittedName>
</protein>
<proteinExistence type="predicted"/>
<keyword evidence="2" id="KW-0812">Transmembrane</keyword>
<keyword evidence="4" id="KW-1185">Reference proteome</keyword>
<organism evidence="3 4">
    <name type="scientific">Lasiosphaeria miniovina</name>
    <dbReference type="NCBI Taxonomy" id="1954250"/>
    <lineage>
        <taxon>Eukaryota</taxon>
        <taxon>Fungi</taxon>
        <taxon>Dikarya</taxon>
        <taxon>Ascomycota</taxon>
        <taxon>Pezizomycotina</taxon>
        <taxon>Sordariomycetes</taxon>
        <taxon>Sordariomycetidae</taxon>
        <taxon>Sordariales</taxon>
        <taxon>Lasiosphaeriaceae</taxon>
        <taxon>Lasiosphaeria</taxon>
    </lineage>
</organism>
<gene>
    <name evidence="3" type="ORF">B0T26DRAFT_610105</name>
</gene>
<reference evidence="3" key="1">
    <citation type="submission" date="2023-06" db="EMBL/GenBank/DDBJ databases">
        <title>Genome-scale phylogeny and comparative genomics of the fungal order Sordariales.</title>
        <authorList>
            <consortium name="Lawrence Berkeley National Laboratory"/>
            <person name="Hensen N."/>
            <person name="Bonometti L."/>
            <person name="Westerberg I."/>
            <person name="Brannstrom I.O."/>
            <person name="Guillou S."/>
            <person name="Cros-Aarteil S."/>
            <person name="Calhoun S."/>
            <person name="Haridas S."/>
            <person name="Kuo A."/>
            <person name="Mondo S."/>
            <person name="Pangilinan J."/>
            <person name="Riley R."/>
            <person name="LaButti K."/>
            <person name="Andreopoulos B."/>
            <person name="Lipzen A."/>
            <person name="Chen C."/>
            <person name="Yanf M."/>
            <person name="Daum C."/>
            <person name="Ng V."/>
            <person name="Clum A."/>
            <person name="Steindorff A."/>
            <person name="Ohm R."/>
            <person name="Martin F."/>
            <person name="Silar P."/>
            <person name="Natvig D."/>
            <person name="Lalanne C."/>
            <person name="Gautier V."/>
            <person name="Ament-velasquez S.L."/>
            <person name="Kruys A."/>
            <person name="Hutchinson M.I."/>
            <person name="Powell A.J."/>
            <person name="Barry K."/>
            <person name="Miller A.N."/>
            <person name="Grigoriev I.V."/>
            <person name="Debuchy R."/>
            <person name="Gladieux P."/>
            <person name="Thoren M.H."/>
            <person name="Johannesson H."/>
        </authorList>
    </citation>
    <scope>NUCLEOTIDE SEQUENCE</scope>
    <source>
        <strain evidence="3">SMH2392-1A</strain>
    </source>
</reference>
<comment type="caution">
    <text evidence="3">The sequence shown here is derived from an EMBL/GenBank/DDBJ whole genome shotgun (WGS) entry which is preliminary data.</text>
</comment>
<dbReference type="Proteomes" id="UP001172101">
    <property type="component" value="Unassembled WGS sequence"/>
</dbReference>
<sequence>VAQPSFWKSMVPKPLRRFDAPKKPKSKEWNPATFFIVIFLLIGSMSIQMIVLRKDFGAFTRRSDVRIAQLRDVVERLQKGEAVDVEKALGTGDPEKESEWEEVLQELAREQSSLKPKRRGRQLDASQPPNPNRSTSASPESEPAQ</sequence>
<feature type="region of interest" description="Disordered" evidence="1">
    <location>
        <begin position="83"/>
        <end position="145"/>
    </location>
</feature>
<dbReference type="RefSeq" id="XP_060292331.1">
    <property type="nucleotide sequence ID" value="XM_060435886.1"/>
</dbReference>